<proteinExistence type="predicted"/>
<organism evidence="1 2">
    <name type="scientific">Flagellimonas flava</name>
    <dbReference type="NCBI Taxonomy" id="570519"/>
    <lineage>
        <taxon>Bacteria</taxon>
        <taxon>Pseudomonadati</taxon>
        <taxon>Bacteroidota</taxon>
        <taxon>Flavobacteriia</taxon>
        <taxon>Flavobacteriales</taxon>
        <taxon>Flavobacteriaceae</taxon>
        <taxon>Flagellimonas</taxon>
    </lineage>
</organism>
<sequence length="57" mass="6549">MRKVCEKCFISLELDSKAYICSYECTYCERCSLNMDCICPVCSGELVARPRRVTSLK</sequence>
<dbReference type="STRING" id="570519.SAMN04488116_3500"/>
<dbReference type="Pfam" id="PF06906">
    <property type="entry name" value="DUF1272"/>
    <property type="match status" value="1"/>
</dbReference>
<gene>
    <name evidence="1" type="ORF">SAMN04488116_3500</name>
</gene>
<evidence type="ECO:0000313" key="1">
    <source>
        <dbReference type="EMBL" id="SHH09019.1"/>
    </source>
</evidence>
<evidence type="ECO:0008006" key="3">
    <source>
        <dbReference type="Google" id="ProtNLM"/>
    </source>
</evidence>
<keyword evidence="2" id="KW-1185">Reference proteome</keyword>
<dbReference type="RefSeq" id="WP_417935133.1">
    <property type="nucleotide sequence ID" value="NZ_FQWL01000011.1"/>
</dbReference>
<evidence type="ECO:0000313" key="2">
    <source>
        <dbReference type="Proteomes" id="UP000184532"/>
    </source>
</evidence>
<protein>
    <recommendedName>
        <fullName evidence="3">DUF1272 domain-containing protein</fullName>
    </recommendedName>
</protein>
<dbReference type="InterPro" id="IPR010696">
    <property type="entry name" value="DUF1272"/>
</dbReference>
<reference evidence="2" key="1">
    <citation type="submission" date="2016-11" db="EMBL/GenBank/DDBJ databases">
        <authorList>
            <person name="Varghese N."/>
            <person name="Submissions S."/>
        </authorList>
    </citation>
    <scope>NUCLEOTIDE SEQUENCE [LARGE SCALE GENOMIC DNA]</scope>
    <source>
        <strain evidence="2">DSM 22638</strain>
    </source>
</reference>
<dbReference type="Proteomes" id="UP000184532">
    <property type="component" value="Unassembled WGS sequence"/>
</dbReference>
<accession>A0A1M5Q5J8</accession>
<name>A0A1M5Q5J8_9FLAO</name>
<dbReference type="EMBL" id="FQWL01000011">
    <property type="protein sequence ID" value="SHH09019.1"/>
    <property type="molecule type" value="Genomic_DNA"/>
</dbReference>
<dbReference type="AlphaFoldDB" id="A0A1M5Q5J8"/>